<accession>A0A917YAD2</accession>
<comment type="caution">
    <text evidence="1">The sequence shown here is derived from an EMBL/GenBank/DDBJ whole genome shotgun (WGS) entry which is preliminary data.</text>
</comment>
<proteinExistence type="predicted"/>
<keyword evidence="2" id="KW-1185">Reference proteome</keyword>
<name>A0A917YAD2_9ACTN</name>
<dbReference type="Proteomes" id="UP000600365">
    <property type="component" value="Unassembled WGS sequence"/>
</dbReference>
<reference evidence="1 2" key="1">
    <citation type="journal article" date="2014" name="Int. J. Syst. Evol. Microbiol.">
        <title>Complete genome sequence of Corynebacterium casei LMG S-19264T (=DSM 44701T), isolated from a smear-ripened cheese.</title>
        <authorList>
            <consortium name="US DOE Joint Genome Institute (JGI-PGF)"/>
            <person name="Walter F."/>
            <person name="Albersmeier A."/>
            <person name="Kalinowski J."/>
            <person name="Ruckert C."/>
        </authorList>
    </citation>
    <scope>NUCLEOTIDE SEQUENCE [LARGE SCALE GENOMIC DNA]</scope>
    <source>
        <strain evidence="1 2">CGMCC 4.7111</strain>
    </source>
</reference>
<gene>
    <name evidence="1" type="ORF">GCM10011579_066220</name>
</gene>
<protein>
    <submittedName>
        <fullName evidence="1">Uncharacterized protein</fullName>
    </submittedName>
</protein>
<dbReference type="EMBL" id="BMMM01000014">
    <property type="protein sequence ID" value="GGN80575.1"/>
    <property type="molecule type" value="Genomic_DNA"/>
</dbReference>
<dbReference type="AlphaFoldDB" id="A0A917YAD2"/>
<sequence length="72" mass="7595">MAADADDTLRALAERASTAVVRVPRNAAERARDCLDIRGDHSLSLEADGGGVFAFMNNECIHGAVVIGNLKV</sequence>
<evidence type="ECO:0000313" key="1">
    <source>
        <dbReference type="EMBL" id="GGN80575.1"/>
    </source>
</evidence>
<evidence type="ECO:0000313" key="2">
    <source>
        <dbReference type="Proteomes" id="UP000600365"/>
    </source>
</evidence>
<organism evidence="1 2">
    <name type="scientific">Streptomyces albiflavescens</name>
    <dbReference type="NCBI Taxonomy" id="1623582"/>
    <lineage>
        <taxon>Bacteria</taxon>
        <taxon>Bacillati</taxon>
        <taxon>Actinomycetota</taxon>
        <taxon>Actinomycetes</taxon>
        <taxon>Kitasatosporales</taxon>
        <taxon>Streptomycetaceae</taxon>
        <taxon>Streptomyces</taxon>
    </lineage>
</organism>